<sequence length="141" mass="16203">MKKSLLKFLLSICILLSSICSPLFANFNIENTSLHTIAYQNTLSTNTDLTSNVHNQNAIISGTSDKVDKVLEIDAAEIEEEESENTFFKKGEKVYYTSASFYLLSILFLFSYLKNSTKLLMLFTIYPLVNRRFVLYQVFRL</sequence>
<organism evidence="3 4">
    <name type="scientific">Maribacter arcticus</name>
    <dbReference type="NCBI Taxonomy" id="561365"/>
    <lineage>
        <taxon>Bacteria</taxon>
        <taxon>Pseudomonadati</taxon>
        <taxon>Bacteroidota</taxon>
        <taxon>Flavobacteriia</taxon>
        <taxon>Flavobacteriales</taxon>
        <taxon>Flavobacteriaceae</taxon>
        <taxon>Maribacter</taxon>
    </lineage>
</organism>
<gene>
    <name evidence="3" type="ORF">SAMN05660866_00881</name>
</gene>
<feature type="transmembrane region" description="Helical" evidence="1">
    <location>
        <begin position="94"/>
        <end position="113"/>
    </location>
</feature>
<dbReference type="STRING" id="561365.SAMN05660866_00881"/>
<evidence type="ECO:0000313" key="3">
    <source>
        <dbReference type="EMBL" id="SKB33272.1"/>
    </source>
</evidence>
<keyword evidence="1" id="KW-1133">Transmembrane helix</keyword>
<evidence type="ECO:0000313" key="4">
    <source>
        <dbReference type="Proteomes" id="UP000190339"/>
    </source>
</evidence>
<protein>
    <submittedName>
        <fullName evidence="3">Uncharacterized protein</fullName>
    </submittedName>
</protein>
<proteinExistence type="predicted"/>
<dbReference type="RefSeq" id="WP_079511383.1">
    <property type="nucleotide sequence ID" value="NZ_FUYL01000002.1"/>
</dbReference>
<accession>A0A1T5AE08</accession>
<keyword evidence="4" id="KW-1185">Reference proteome</keyword>
<keyword evidence="1" id="KW-0812">Transmembrane</keyword>
<feature type="signal peptide" evidence="2">
    <location>
        <begin position="1"/>
        <end position="25"/>
    </location>
</feature>
<feature type="chain" id="PRO_5012075036" evidence="2">
    <location>
        <begin position="26"/>
        <end position="141"/>
    </location>
</feature>
<reference evidence="4" key="1">
    <citation type="submission" date="2017-02" db="EMBL/GenBank/DDBJ databases">
        <authorList>
            <person name="Varghese N."/>
            <person name="Submissions S."/>
        </authorList>
    </citation>
    <scope>NUCLEOTIDE SEQUENCE [LARGE SCALE GENOMIC DNA]</scope>
    <source>
        <strain evidence="4">DSM 23546</strain>
    </source>
</reference>
<dbReference type="Proteomes" id="UP000190339">
    <property type="component" value="Unassembled WGS sequence"/>
</dbReference>
<dbReference type="AlphaFoldDB" id="A0A1T5AE08"/>
<keyword evidence="1" id="KW-0472">Membrane</keyword>
<name>A0A1T5AE08_9FLAO</name>
<dbReference type="EMBL" id="FUYL01000002">
    <property type="protein sequence ID" value="SKB33272.1"/>
    <property type="molecule type" value="Genomic_DNA"/>
</dbReference>
<keyword evidence="2" id="KW-0732">Signal</keyword>
<evidence type="ECO:0000256" key="2">
    <source>
        <dbReference type="SAM" id="SignalP"/>
    </source>
</evidence>
<evidence type="ECO:0000256" key="1">
    <source>
        <dbReference type="SAM" id="Phobius"/>
    </source>
</evidence>